<feature type="region of interest" description="Disordered" evidence="2">
    <location>
        <begin position="563"/>
        <end position="582"/>
    </location>
</feature>
<gene>
    <name evidence="4" type="ORF">KDU71_02820</name>
</gene>
<accession>A0A941IW69</accession>
<dbReference type="PANTHER" id="PTHR22901">
    <property type="entry name" value="SIALATE O-ACETYLESTERASE"/>
    <property type="match status" value="1"/>
</dbReference>
<name>A0A941IW69_9BACT</name>
<organism evidence="4 5">
    <name type="scientific">Carboxylicivirga sediminis</name>
    <dbReference type="NCBI Taxonomy" id="2006564"/>
    <lineage>
        <taxon>Bacteria</taxon>
        <taxon>Pseudomonadati</taxon>
        <taxon>Bacteroidota</taxon>
        <taxon>Bacteroidia</taxon>
        <taxon>Marinilabiliales</taxon>
        <taxon>Marinilabiliaceae</taxon>
        <taxon>Carboxylicivirga</taxon>
    </lineage>
</organism>
<keyword evidence="5" id="KW-1185">Reference proteome</keyword>
<protein>
    <recommendedName>
        <fullName evidence="3">Sialate O-acetylesterase domain-containing protein</fullName>
    </recommendedName>
</protein>
<dbReference type="Gene3D" id="3.40.50.1110">
    <property type="entry name" value="SGNH hydrolase"/>
    <property type="match status" value="1"/>
</dbReference>
<evidence type="ECO:0000259" key="3">
    <source>
        <dbReference type="Pfam" id="PF03629"/>
    </source>
</evidence>
<sequence>MMKSIVKSLLGSITSLKYLGLMLLACILPVAGTAQLKLPTFFDSNMVLQQNTSNAIWGWAKPGDNVSVTASWGEEVAALANETGRWKVLLPTPSYRTGESLTIETSSEQIAIKNVAIGEVWLCLGQSNMGWALRNTFTAEEDLKHAKQENLRIYKSDRQHWHEPKNDCPTGQWKESDAESAAATSAVSWYFGSTLQRQLNVPVGIIVQAYAGTPVEGWIPWQKQDDIARSRYHKQGLDEVTLRQTSKLGIDPDSMLNQYFADLKTYHQAMANGDTMKSRNKTLMAPIITKPANLGNQYPQHIYNVMVHPLLGYGIRGIIWYQGERNSKTVQQALAFKGQLERLINTYRELWYTHSEGHTQSDFYFSMTQLPGWGIEQKQAVEGVEAPWAVSRQMMLELAQEMENVGMVVSIDTGSPIALHPKNKKPIGVRHACTVLRDVYHKDVVGHGPYYTSHTSQGNSIVLSFDGVGKGLTKATEAPLNSFAIAGADKKWYWAQAEIKGNTVVVSSPKVAKPLAVRYAWAMNPSQQNLLYNAESFPASPFRTDNWDLHTEGAEEVVVNKPKKEPGFVDADWPRPAMQLED</sequence>
<dbReference type="Pfam" id="PF03629">
    <property type="entry name" value="SASA"/>
    <property type="match status" value="1"/>
</dbReference>
<reference evidence="4" key="2">
    <citation type="submission" date="2021-04" db="EMBL/GenBank/DDBJ databases">
        <authorList>
            <person name="Zhang T."/>
            <person name="Zhang Y."/>
            <person name="Lu D."/>
            <person name="Zuo D."/>
            <person name="Du Z."/>
        </authorList>
    </citation>
    <scope>NUCLEOTIDE SEQUENCE</scope>
    <source>
        <strain evidence="4">JR1</strain>
    </source>
</reference>
<evidence type="ECO:0000313" key="4">
    <source>
        <dbReference type="EMBL" id="MBR8534478.1"/>
    </source>
</evidence>
<reference evidence="4" key="1">
    <citation type="journal article" date="2018" name="Int. J. Syst. Evol. Microbiol.">
        <title>Carboxylicivirga sediminis sp. nov., isolated from coastal sediment.</title>
        <authorList>
            <person name="Wang F.Q."/>
            <person name="Ren L.H."/>
            <person name="Zou R.J."/>
            <person name="Sun Y.Z."/>
            <person name="Liu X.J."/>
            <person name="Jiang F."/>
            <person name="Liu L.J."/>
        </authorList>
    </citation>
    <scope>NUCLEOTIDE SEQUENCE</scope>
    <source>
        <strain evidence="4">JR1</strain>
    </source>
</reference>
<evidence type="ECO:0000313" key="5">
    <source>
        <dbReference type="Proteomes" id="UP000679220"/>
    </source>
</evidence>
<comment type="caution">
    <text evidence="4">The sequence shown here is derived from an EMBL/GenBank/DDBJ whole genome shotgun (WGS) entry which is preliminary data.</text>
</comment>
<proteinExistence type="predicted"/>
<dbReference type="Proteomes" id="UP000679220">
    <property type="component" value="Unassembled WGS sequence"/>
</dbReference>
<feature type="domain" description="Sialate O-acetylesterase" evidence="3">
    <location>
        <begin position="314"/>
        <end position="349"/>
    </location>
</feature>
<dbReference type="GO" id="GO:0001681">
    <property type="term" value="F:sialate O-acetylesterase activity"/>
    <property type="evidence" value="ECO:0007669"/>
    <property type="project" value="InterPro"/>
</dbReference>
<dbReference type="InterPro" id="IPR039329">
    <property type="entry name" value="SIAE"/>
</dbReference>
<dbReference type="InterPro" id="IPR036514">
    <property type="entry name" value="SGNH_hydro_sf"/>
</dbReference>
<dbReference type="RefSeq" id="WP_212188379.1">
    <property type="nucleotide sequence ID" value="NZ_JAGTAR010000002.1"/>
</dbReference>
<dbReference type="InterPro" id="IPR005181">
    <property type="entry name" value="SASA"/>
</dbReference>
<keyword evidence="1" id="KW-0378">Hydrolase</keyword>
<dbReference type="SUPFAM" id="SSF52266">
    <property type="entry name" value="SGNH hydrolase"/>
    <property type="match status" value="1"/>
</dbReference>
<dbReference type="AlphaFoldDB" id="A0A941IW69"/>
<dbReference type="GO" id="GO:0005975">
    <property type="term" value="P:carbohydrate metabolic process"/>
    <property type="evidence" value="ECO:0007669"/>
    <property type="project" value="TreeGrafter"/>
</dbReference>
<evidence type="ECO:0000256" key="1">
    <source>
        <dbReference type="ARBA" id="ARBA00022801"/>
    </source>
</evidence>
<evidence type="ECO:0000256" key="2">
    <source>
        <dbReference type="SAM" id="MobiDB-lite"/>
    </source>
</evidence>
<dbReference type="EMBL" id="JAGTAR010000002">
    <property type="protein sequence ID" value="MBR8534478.1"/>
    <property type="molecule type" value="Genomic_DNA"/>
</dbReference>
<dbReference type="PANTHER" id="PTHR22901:SF0">
    <property type="entry name" value="SIALATE O-ACETYLESTERASE"/>
    <property type="match status" value="1"/>
</dbReference>